<dbReference type="SUPFAM" id="SSF48150">
    <property type="entry name" value="DNA-glycosylase"/>
    <property type="match status" value="1"/>
</dbReference>
<evidence type="ECO:0000256" key="3">
    <source>
        <dbReference type="ARBA" id="ARBA00002933"/>
    </source>
</evidence>
<dbReference type="EC" id="3.2.2.31" evidence="5"/>
<evidence type="ECO:0000256" key="2">
    <source>
        <dbReference type="ARBA" id="ARBA00001966"/>
    </source>
</evidence>
<comment type="function">
    <text evidence="3">Adenine glycosylase active on G-A mispairs. MutY also corrects error-prone DNA synthesis past GO lesions which are due to the oxidatively damaged form of guanine: 7,8-dihydro-8-oxoguanine (8-oxo-dGTP).</text>
</comment>
<dbReference type="InterPro" id="IPR015797">
    <property type="entry name" value="NUDIX_hydrolase-like_dom_sf"/>
</dbReference>
<dbReference type="GO" id="GO:0032357">
    <property type="term" value="F:oxidized purine DNA binding"/>
    <property type="evidence" value="ECO:0007669"/>
    <property type="project" value="TreeGrafter"/>
</dbReference>
<keyword evidence="9" id="KW-0227">DNA damage</keyword>
<evidence type="ECO:0000256" key="14">
    <source>
        <dbReference type="ARBA" id="ARBA00023295"/>
    </source>
</evidence>
<keyword evidence="7" id="KW-0004">4Fe-4S</keyword>
<dbReference type="InterPro" id="IPR005760">
    <property type="entry name" value="A/G_AdeGlyc_MutY"/>
</dbReference>
<evidence type="ECO:0000259" key="15">
    <source>
        <dbReference type="PROSITE" id="PS51462"/>
    </source>
</evidence>
<dbReference type="Gene3D" id="1.10.340.30">
    <property type="entry name" value="Hypothetical protein, domain 2"/>
    <property type="match status" value="1"/>
</dbReference>
<accession>A0A484HGD7</accession>
<evidence type="ECO:0000256" key="8">
    <source>
        <dbReference type="ARBA" id="ARBA00022723"/>
    </source>
</evidence>
<feature type="domain" description="Nudix hydrolase" evidence="15">
    <location>
        <begin position="236"/>
        <end position="366"/>
    </location>
</feature>
<dbReference type="CDD" id="cd00056">
    <property type="entry name" value="ENDO3c"/>
    <property type="match status" value="1"/>
</dbReference>
<gene>
    <name evidence="16" type="primary">mutY</name>
    <name evidence="16" type="ORF">EPICR_10217</name>
</gene>
<dbReference type="EMBL" id="CAACVI010000001">
    <property type="protein sequence ID" value="VEN72718.1"/>
    <property type="molecule type" value="Genomic_DNA"/>
</dbReference>
<comment type="catalytic activity">
    <reaction evidence="1">
        <text>Hydrolyzes free adenine bases from 7,8-dihydro-8-oxoguanine:adenine mismatched double-stranded DNA, leaving an apurinic site.</text>
        <dbReference type="EC" id="3.2.2.31"/>
    </reaction>
</comment>
<dbReference type="InterPro" id="IPR029119">
    <property type="entry name" value="MutY_C"/>
</dbReference>
<dbReference type="GO" id="GO:0006298">
    <property type="term" value="P:mismatch repair"/>
    <property type="evidence" value="ECO:0007669"/>
    <property type="project" value="TreeGrafter"/>
</dbReference>
<name>A0A484HGD7_9BACT</name>
<comment type="similarity">
    <text evidence="4">Belongs to the Nth/MutY family.</text>
</comment>
<dbReference type="PRINTS" id="PR00502">
    <property type="entry name" value="NUDIXFAMILY"/>
</dbReference>
<evidence type="ECO:0000256" key="10">
    <source>
        <dbReference type="ARBA" id="ARBA00022801"/>
    </source>
</evidence>
<protein>
    <recommendedName>
        <fullName evidence="6">Adenine DNA glycosylase</fullName>
        <ecNumber evidence="5">3.2.2.31</ecNumber>
    </recommendedName>
</protein>
<dbReference type="InterPro" id="IPR044298">
    <property type="entry name" value="MIG/MutY"/>
</dbReference>
<evidence type="ECO:0000256" key="5">
    <source>
        <dbReference type="ARBA" id="ARBA00012045"/>
    </source>
</evidence>
<keyword evidence="12" id="KW-0411">Iron-sulfur</keyword>
<evidence type="ECO:0000256" key="7">
    <source>
        <dbReference type="ARBA" id="ARBA00022485"/>
    </source>
</evidence>
<keyword evidence="10 16" id="KW-0378">Hydrolase</keyword>
<evidence type="ECO:0000313" key="16">
    <source>
        <dbReference type="EMBL" id="VEN72718.1"/>
    </source>
</evidence>
<dbReference type="InterPro" id="IPR023170">
    <property type="entry name" value="HhH_base_excis_C"/>
</dbReference>
<dbReference type="InterPro" id="IPR000086">
    <property type="entry name" value="NUDIX_hydrolase_dom"/>
</dbReference>
<dbReference type="InterPro" id="IPR011257">
    <property type="entry name" value="DNA_glycosylase"/>
</dbReference>
<reference evidence="16" key="1">
    <citation type="submission" date="2019-01" db="EMBL/GenBank/DDBJ databases">
        <authorList>
            <consortium name="Genoscope - CEA"/>
            <person name="William W."/>
        </authorList>
    </citation>
    <scope>NUCLEOTIDE SEQUENCE</scope>
    <source>
        <strain evidence="16">CR-1</strain>
    </source>
</reference>
<evidence type="ECO:0000256" key="4">
    <source>
        <dbReference type="ARBA" id="ARBA00008343"/>
    </source>
</evidence>
<keyword evidence="8" id="KW-0479">Metal-binding</keyword>
<evidence type="ECO:0000256" key="11">
    <source>
        <dbReference type="ARBA" id="ARBA00023004"/>
    </source>
</evidence>
<dbReference type="PROSITE" id="PS51462">
    <property type="entry name" value="NUDIX"/>
    <property type="match status" value="1"/>
</dbReference>
<dbReference type="GO" id="GO:0000701">
    <property type="term" value="F:purine-specific mismatch base pair DNA N-glycosylase activity"/>
    <property type="evidence" value="ECO:0007669"/>
    <property type="project" value="UniProtKB-EC"/>
</dbReference>
<proteinExistence type="inferred from homology"/>
<dbReference type="AlphaFoldDB" id="A0A484HGD7"/>
<dbReference type="NCBIfam" id="TIGR01084">
    <property type="entry name" value="mutY"/>
    <property type="match status" value="1"/>
</dbReference>
<dbReference type="GO" id="GO:0035485">
    <property type="term" value="F:adenine/guanine mispair binding"/>
    <property type="evidence" value="ECO:0007669"/>
    <property type="project" value="TreeGrafter"/>
</dbReference>
<evidence type="ECO:0000256" key="9">
    <source>
        <dbReference type="ARBA" id="ARBA00022763"/>
    </source>
</evidence>
<dbReference type="PANTHER" id="PTHR42944">
    <property type="entry name" value="ADENINE DNA GLYCOSYLASE"/>
    <property type="match status" value="1"/>
</dbReference>
<keyword evidence="14 16" id="KW-0326">Glycosidase</keyword>
<dbReference type="GO" id="GO:0046872">
    <property type="term" value="F:metal ion binding"/>
    <property type="evidence" value="ECO:0007669"/>
    <property type="project" value="UniProtKB-KW"/>
</dbReference>
<dbReference type="InterPro" id="IPR003265">
    <property type="entry name" value="HhH-GPD_domain"/>
</dbReference>
<dbReference type="GO" id="GO:0034039">
    <property type="term" value="F:8-oxo-7,8-dihydroguanine DNA N-glycosylase activity"/>
    <property type="evidence" value="ECO:0007669"/>
    <property type="project" value="TreeGrafter"/>
</dbReference>
<dbReference type="GO" id="GO:0051539">
    <property type="term" value="F:4 iron, 4 sulfur cluster binding"/>
    <property type="evidence" value="ECO:0007669"/>
    <property type="project" value="UniProtKB-KW"/>
</dbReference>
<keyword evidence="13" id="KW-0234">DNA repair</keyword>
<dbReference type="GO" id="GO:0006284">
    <property type="term" value="P:base-excision repair"/>
    <property type="evidence" value="ECO:0007669"/>
    <property type="project" value="InterPro"/>
</dbReference>
<dbReference type="Gene3D" id="3.90.79.10">
    <property type="entry name" value="Nucleoside Triphosphate Pyrophosphohydrolase"/>
    <property type="match status" value="1"/>
</dbReference>
<sequence length="373" mass="42219">MNKKETDEIPSRFPTRALLGWYEANKREMPWRKTRDPYKIWLSEVMLQQTQVKTVIPYYERWVKKFPSIQDLAAASPGEVLKLWEGLGYYNRCHNFHKAARLLVSDFAGRVPDDPDLFIQMPGVGPYILSAVMSIAFGRPLPVVDGNVLRVATRYMEWRDDISKPAAGKKIRRALEGIIPPSNPGDFNQAIMELGALVCVPKNPDCPGCPLKKNCRAKKNGTAASLPFRAKRKKTPLYPVALAVIVKDKKFLIQKRPDSGHLAGMWEFPGGKLEPGESGEEALERECREELGADVKIIQKLKTVKHAYTHFKIELTVFICRPASMDAPPIRSSEGRPVQWIKPEEIVRYPFPAANYKFFKELQAALEKGETVS</sequence>
<dbReference type="SMART" id="SM00478">
    <property type="entry name" value="ENDO3c"/>
    <property type="match status" value="1"/>
</dbReference>
<evidence type="ECO:0000256" key="12">
    <source>
        <dbReference type="ARBA" id="ARBA00023014"/>
    </source>
</evidence>
<dbReference type="SUPFAM" id="SSF55811">
    <property type="entry name" value="Nudix"/>
    <property type="match status" value="1"/>
</dbReference>
<dbReference type="Pfam" id="PF14815">
    <property type="entry name" value="NUDIX_4"/>
    <property type="match status" value="1"/>
</dbReference>
<dbReference type="InterPro" id="IPR020476">
    <property type="entry name" value="Nudix_hydrolase"/>
</dbReference>
<dbReference type="Gene3D" id="1.10.1670.10">
    <property type="entry name" value="Helix-hairpin-Helix base-excision DNA repair enzymes (C-terminal)"/>
    <property type="match status" value="1"/>
</dbReference>
<dbReference type="FunFam" id="1.10.340.30:FF:000002">
    <property type="entry name" value="Adenine DNA glycosylase"/>
    <property type="match status" value="1"/>
</dbReference>
<dbReference type="Pfam" id="PF00730">
    <property type="entry name" value="HhH-GPD"/>
    <property type="match status" value="1"/>
</dbReference>
<evidence type="ECO:0000256" key="6">
    <source>
        <dbReference type="ARBA" id="ARBA00022023"/>
    </source>
</evidence>
<dbReference type="PANTHER" id="PTHR42944:SF1">
    <property type="entry name" value="ADENINE DNA GLYCOSYLASE"/>
    <property type="match status" value="1"/>
</dbReference>
<evidence type="ECO:0000256" key="1">
    <source>
        <dbReference type="ARBA" id="ARBA00000843"/>
    </source>
</evidence>
<dbReference type="CDD" id="cd03425">
    <property type="entry name" value="NUDIX_MutT_NudA_like"/>
    <property type="match status" value="1"/>
</dbReference>
<keyword evidence="11" id="KW-0408">Iron</keyword>
<comment type="cofactor">
    <cofactor evidence="2">
        <name>[4Fe-4S] cluster</name>
        <dbReference type="ChEBI" id="CHEBI:49883"/>
    </cofactor>
</comment>
<evidence type="ECO:0000256" key="13">
    <source>
        <dbReference type="ARBA" id="ARBA00023204"/>
    </source>
</evidence>
<organism evidence="16">
    <name type="scientific">uncultured Desulfobacteraceae bacterium</name>
    <dbReference type="NCBI Taxonomy" id="218296"/>
    <lineage>
        <taxon>Bacteria</taxon>
        <taxon>Pseudomonadati</taxon>
        <taxon>Thermodesulfobacteriota</taxon>
        <taxon>Desulfobacteria</taxon>
        <taxon>Desulfobacterales</taxon>
        <taxon>Desulfobacteraceae</taxon>
        <taxon>environmental samples</taxon>
    </lineage>
</organism>